<protein>
    <recommendedName>
        <fullName evidence="6">Kelch repeat-containing protein</fullName>
    </recommendedName>
</protein>
<evidence type="ECO:0000313" key="5">
    <source>
        <dbReference type="Proteomes" id="UP001146120"/>
    </source>
</evidence>
<dbReference type="InterPro" id="IPR015915">
    <property type="entry name" value="Kelch-typ_b-propeller"/>
</dbReference>
<evidence type="ECO:0000313" key="4">
    <source>
        <dbReference type="EMBL" id="DBA01341.1"/>
    </source>
</evidence>
<gene>
    <name evidence="4" type="ORF">N0F65_001580</name>
</gene>
<proteinExistence type="predicted"/>
<dbReference type="Pfam" id="PF24681">
    <property type="entry name" value="Kelch_KLHDC2_KLHL20_DRC7"/>
    <property type="match status" value="1"/>
</dbReference>
<dbReference type="Gene3D" id="2.120.10.80">
    <property type="entry name" value="Kelch-type beta propeller"/>
    <property type="match status" value="2"/>
</dbReference>
<evidence type="ECO:0000256" key="1">
    <source>
        <dbReference type="ARBA" id="ARBA00022441"/>
    </source>
</evidence>
<dbReference type="PANTHER" id="PTHR46093:SF18">
    <property type="entry name" value="FIBRONECTIN TYPE-III DOMAIN-CONTAINING PROTEIN"/>
    <property type="match status" value="1"/>
</dbReference>
<dbReference type="PANTHER" id="PTHR46093">
    <property type="entry name" value="ACYL-COA-BINDING DOMAIN-CONTAINING PROTEIN 5"/>
    <property type="match status" value="1"/>
</dbReference>
<dbReference type="SUPFAM" id="SSF117281">
    <property type="entry name" value="Kelch motif"/>
    <property type="match status" value="2"/>
</dbReference>
<evidence type="ECO:0000256" key="3">
    <source>
        <dbReference type="SAM" id="MobiDB-lite"/>
    </source>
</evidence>
<keyword evidence="2" id="KW-0677">Repeat</keyword>
<dbReference type="AlphaFoldDB" id="A0AAV2Z4K7"/>
<comment type="caution">
    <text evidence="4">The sequence shown here is derived from an EMBL/GenBank/DDBJ whole genome shotgun (WGS) entry which is preliminary data.</text>
</comment>
<keyword evidence="5" id="KW-1185">Reference proteome</keyword>
<dbReference type="Proteomes" id="UP001146120">
    <property type="component" value="Unassembled WGS sequence"/>
</dbReference>
<reference evidence="4" key="1">
    <citation type="submission" date="2022-11" db="EMBL/GenBank/DDBJ databases">
        <authorList>
            <person name="Morgan W.R."/>
            <person name="Tartar A."/>
        </authorList>
    </citation>
    <scope>NUCLEOTIDE SEQUENCE</scope>
    <source>
        <strain evidence="4">ARSEF 373</strain>
    </source>
</reference>
<evidence type="ECO:0000256" key="2">
    <source>
        <dbReference type="ARBA" id="ARBA00022737"/>
    </source>
</evidence>
<name>A0AAV2Z4K7_9STRA</name>
<keyword evidence="1" id="KW-0880">Kelch repeat</keyword>
<reference evidence="4" key="2">
    <citation type="journal article" date="2023" name="Microbiol Resour">
        <title>Decontamination and Annotation of the Draft Genome Sequence of the Oomycete Lagenidium giganteum ARSEF 373.</title>
        <authorList>
            <person name="Morgan W.R."/>
            <person name="Tartar A."/>
        </authorList>
    </citation>
    <scope>NUCLEOTIDE SEQUENCE</scope>
    <source>
        <strain evidence="4">ARSEF 373</strain>
    </source>
</reference>
<organism evidence="4 5">
    <name type="scientific">Lagenidium giganteum</name>
    <dbReference type="NCBI Taxonomy" id="4803"/>
    <lineage>
        <taxon>Eukaryota</taxon>
        <taxon>Sar</taxon>
        <taxon>Stramenopiles</taxon>
        <taxon>Oomycota</taxon>
        <taxon>Peronosporomycetes</taxon>
        <taxon>Pythiales</taxon>
        <taxon>Pythiaceae</taxon>
    </lineage>
</organism>
<accession>A0AAV2Z4K7</accession>
<evidence type="ECO:0008006" key="6">
    <source>
        <dbReference type="Google" id="ProtNLM"/>
    </source>
</evidence>
<feature type="region of interest" description="Disordered" evidence="3">
    <location>
        <begin position="533"/>
        <end position="574"/>
    </location>
</feature>
<feature type="compositionally biased region" description="Low complexity" evidence="3">
    <location>
        <begin position="540"/>
        <end position="552"/>
    </location>
</feature>
<dbReference type="EMBL" id="DAKRPA010000049">
    <property type="protein sequence ID" value="DBA01341.1"/>
    <property type="molecule type" value="Genomic_DNA"/>
</dbReference>
<sequence>MNGRGWLAFTKPNGMSSAVRTSVLRQVELCTHIAAQDAARLRAAQGDATALDEATLSFRKKRWIEKRRLEEAERLRNLRFDLDLKPVESVVISVAEESERPETQGEQQLEVDDEMNPFDELLNRLILNEVDVGTAELMASRGTDLLHTTIPAKREGCTLTLCRIGGRDALVVFGGRVLADAYVMDPLTAVVHTTNPLAMNRFRYMYSNAVYWFDIFSTTWTWQKCTGAIPAGRSDHTTLLLEPDHLVIFAGRSRHGQILNDMFVLSLREWRWSEIRQGNKQWPSERYWHGCCLDEEHLFVFGGKTELYVHGDLMQLYTRKLREFLSQETNTVTTEAMSAGKNTVYFNWRRPHTVGQPPKPRFGMALVPLSDDRIAVVGGWRGRKSVKPDELKHREPCVDFHVLDTVMLIWSTPKFSTHVAGLHAPSQRFGFQWFYLHQTLVVFGGYTYEDGESYQARGDFGTFYKLDVDRMIWRSQTAAWEPPADARTPMHTCSNALQPPQSAFLCATIPADARLHLRRLPLVLQATVLRRTGPSESMRASASPAHSPNAASERSCGAPRLTGASQSPRESELE</sequence>